<dbReference type="PANTHER" id="PTHR21310">
    <property type="entry name" value="AMINOGLYCOSIDE PHOSPHOTRANSFERASE-RELATED-RELATED"/>
    <property type="match status" value="1"/>
</dbReference>
<accession>A0A167G6Y2</accession>
<feature type="domain" description="Aminoglycoside phosphotransferase" evidence="1">
    <location>
        <begin position="288"/>
        <end position="327"/>
    </location>
</feature>
<dbReference type="EMBL" id="KV417347">
    <property type="protein sequence ID" value="KZO90240.1"/>
    <property type="molecule type" value="Genomic_DNA"/>
</dbReference>
<dbReference type="Gene3D" id="3.90.1200.10">
    <property type="match status" value="1"/>
</dbReference>
<dbReference type="InterPro" id="IPR002575">
    <property type="entry name" value="Aminoglycoside_PTrfase"/>
</dbReference>
<dbReference type="STRING" id="1330018.A0A167G6Y2"/>
<keyword evidence="3" id="KW-1185">Reference proteome</keyword>
<dbReference type="InterPro" id="IPR051678">
    <property type="entry name" value="AGP_Transferase"/>
</dbReference>
<dbReference type="PANTHER" id="PTHR21310:SF39">
    <property type="entry name" value="AMINOGLYCOSIDE PHOSPHOTRANSFERASE DOMAIN-CONTAINING PROTEIN"/>
    <property type="match status" value="1"/>
</dbReference>
<dbReference type="AlphaFoldDB" id="A0A167G6Y2"/>
<evidence type="ECO:0000313" key="2">
    <source>
        <dbReference type="EMBL" id="KZO90240.1"/>
    </source>
</evidence>
<name>A0A167G6Y2_CALVF</name>
<sequence length="378" mass="43504">MEMQISRQSDDALRSFLQGTLDPALRRCLDAVETSELITSEAALSNQFTTLGNILLESGQPEWLRQWLTYDLICLARRGFTFPSTGPFQTWLENQEKTKCDDPSIEIIHRAPRCHLDPSFALARIRFGLRLSEPPVPVWRISRNMVLKETRGATEALTCLFLQKTTDILIPEVWIAFRAGDRFYMVSRYIEDAKRLDQVWSLLPEDDKVDILVQLSKYIRQLRVVELPRTTPGPLDMDAPCTGVCFGLCEAGPFRSSRDLFNFFEYKRQVCLRFKQPAPCFDHKATFRERLAFVHQDLHPSNLLVDNKNRLYLLDWAESGCYPRAFEACAIGFQISDGVYETSLRDLGDRILLVVGQDDRFLRCQKSIRWALINAPLA</sequence>
<evidence type="ECO:0000313" key="3">
    <source>
        <dbReference type="Proteomes" id="UP000076738"/>
    </source>
</evidence>
<proteinExistence type="predicted"/>
<dbReference type="SUPFAM" id="SSF56112">
    <property type="entry name" value="Protein kinase-like (PK-like)"/>
    <property type="match status" value="1"/>
</dbReference>
<reference evidence="2 3" key="1">
    <citation type="journal article" date="2016" name="Mol. Biol. Evol.">
        <title>Comparative Genomics of Early-Diverging Mushroom-Forming Fungi Provides Insights into the Origins of Lignocellulose Decay Capabilities.</title>
        <authorList>
            <person name="Nagy L.G."/>
            <person name="Riley R."/>
            <person name="Tritt A."/>
            <person name="Adam C."/>
            <person name="Daum C."/>
            <person name="Floudas D."/>
            <person name="Sun H."/>
            <person name="Yadav J.S."/>
            <person name="Pangilinan J."/>
            <person name="Larsson K.H."/>
            <person name="Matsuura K."/>
            <person name="Barry K."/>
            <person name="Labutti K."/>
            <person name="Kuo R."/>
            <person name="Ohm R.A."/>
            <person name="Bhattacharya S.S."/>
            <person name="Shirouzu T."/>
            <person name="Yoshinaga Y."/>
            <person name="Martin F.M."/>
            <person name="Grigoriev I.V."/>
            <person name="Hibbett D.S."/>
        </authorList>
    </citation>
    <scope>NUCLEOTIDE SEQUENCE [LARGE SCALE GENOMIC DNA]</scope>
    <source>
        <strain evidence="2 3">TUFC12733</strain>
    </source>
</reference>
<organism evidence="2 3">
    <name type="scientific">Calocera viscosa (strain TUFC12733)</name>
    <dbReference type="NCBI Taxonomy" id="1330018"/>
    <lineage>
        <taxon>Eukaryota</taxon>
        <taxon>Fungi</taxon>
        <taxon>Dikarya</taxon>
        <taxon>Basidiomycota</taxon>
        <taxon>Agaricomycotina</taxon>
        <taxon>Dacrymycetes</taxon>
        <taxon>Dacrymycetales</taxon>
        <taxon>Dacrymycetaceae</taxon>
        <taxon>Calocera</taxon>
    </lineage>
</organism>
<dbReference type="InterPro" id="IPR011009">
    <property type="entry name" value="Kinase-like_dom_sf"/>
</dbReference>
<dbReference type="Proteomes" id="UP000076738">
    <property type="component" value="Unassembled WGS sequence"/>
</dbReference>
<dbReference type="Pfam" id="PF01636">
    <property type="entry name" value="APH"/>
    <property type="match status" value="1"/>
</dbReference>
<protein>
    <recommendedName>
        <fullName evidence="1">Aminoglycoside phosphotransferase domain-containing protein</fullName>
    </recommendedName>
</protein>
<gene>
    <name evidence="2" type="ORF">CALVIDRAFT_410412</name>
</gene>
<evidence type="ECO:0000259" key="1">
    <source>
        <dbReference type="Pfam" id="PF01636"/>
    </source>
</evidence>
<dbReference type="OrthoDB" id="8300194at2759"/>